<reference evidence="4" key="2">
    <citation type="submission" date="2015-03" db="EMBL/GenBank/DDBJ databases">
        <title>Genome sequence of Paenibacillus beijingensis strain DSM 24997T.</title>
        <authorList>
            <person name="Kwak Y."/>
            <person name="Shin J.-H."/>
        </authorList>
    </citation>
    <scope>NUCLEOTIDE SEQUENCE [LARGE SCALE GENOMIC DNA]</scope>
    <source>
        <strain evidence="4">DSM 24997</strain>
    </source>
</reference>
<name>A0A0D5NK79_9BACL</name>
<dbReference type="PRINTS" id="PR00080">
    <property type="entry name" value="SDRFAMILY"/>
</dbReference>
<dbReference type="Proteomes" id="UP000032633">
    <property type="component" value="Chromosome"/>
</dbReference>
<dbReference type="HOGENOM" id="CLU_010194_1_0_9"/>
<dbReference type="FunFam" id="3.40.50.720:FF:000084">
    <property type="entry name" value="Short-chain dehydrogenase reductase"/>
    <property type="match status" value="1"/>
</dbReference>
<dbReference type="PATRIC" id="fig|1126833.4.peg.3162"/>
<evidence type="ECO:0000256" key="2">
    <source>
        <dbReference type="ARBA" id="ARBA00023002"/>
    </source>
</evidence>
<dbReference type="Gene3D" id="3.40.50.720">
    <property type="entry name" value="NAD(P)-binding Rossmann-like Domain"/>
    <property type="match status" value="1"/>
</dbReference>
<dbReference type="EMBL" id="CP011058">
    <property type="protein sequence ID" value="AJY75545.1"/>
    <property type="molecule type" value="Genomic_DNA"/>
</dbReference>
<evidence type="ECO:0008006" key="5">
    <source>
        <dbReference type="Google" id="ProtNLM"/>
    </source>
</evidence>
<reference evidence="3 4" key="1">
    <citation type="journal article" date="2015" name="J. Biotechnol.">
        <title>Complete genome sequence of Paenibacillus beijingensis 7188(T) (=DSM 24997(T)), a novel rhizobacterium from jujube garden soil.</title>
        <authorList>
            <person name="Kwak Y."/>
            <person name="Shin J.H."/>
        </authorList>
    </citation>
    <scope>NUCLEOTIDE SEQUENCE [LARGE SCALE GENOMIC DNA]</scope>
    <source>
        <strain evidence="3 4">DSM 24997</strain>
    </source>
</reference>
<proteinExistence type="inferred from homology"/>
<protein>
    <recommendedName>
        <fullName evidence="5">Short-chain dehydrogenase</fullName>
    </recommendedName>
</protein>
<dbReference type="GO" id="GO:0016491">
    <property type="term" value="F:oxidoreductase activity"/>
    <property type="evidence" value="ECO:0007669"/>
    <property type="project" value="UniProtKB-KW"/>
</dbReference>
<comment type="similarity">
    <text evidence="1">Belongs to the short-chain dehydrogenases/reductases (SDR) family.</text>
</comment>
<dbReference type="NCBIfam" id="NF005559">
    <property type="entry name" value="PRK07231.1"/>
    <property type="match status" value="1"/>
</dbReference>
<keyword evidence="4" id="KW-1185">Reference proteome</keyword>
<dbReference type="PANTHER" id="PTHR24321">
    <property type="entry name" value="DEHYDROGENASES, SHORT CHAIN"/>
    <property type="match status" value="1"/>
</dbReference>
<dbReference type="InterPro" id="IPR036291">
    <property type="entry name" value="NAD(P)-bd_dom_sf"/>
</dbReference>
<dbReference type="PANTHER" id="PTHR24321:SF8">
    <property type="entry name" value="ESTRADIOL 17-BETA-DEHYDROGENASE 8-RELATED"/>
    <property type="match status" value="1"/>
</dbReference>
<keyword evidence="2" id="KW-0560">Oxidoreductase</keyword>
<dbReference type="RefSeq" id="WP_045670974.1">
    <property type="nucleotide sequence ID" value="NZ_CP011058.1"/>
</dbReference>
<dbReference type="InterPro" id="IPR002347">
    <property type="entry name" value="SDR_fam"/>
</dbReference>
<accession>A0A0D5NK79</accession>
<dbReference type="OrthoDB" id="9803333at2"/>
<dbReference type="PROSITE" id="PS00061">
    <property type="entry name" value="ADH_SHORT"/>
    <property type="match status" value="1"/>
</dbReference>
<dbReference type="KEGG" id="pbj:VN24_14465"/>
<evidence type="ECO:0000313" key="3">
    <source>
        <dbReference type="EMBL" id="AJY75545.1"/>
    </source>
</evidence>
<gene>
    <name evidence="3" type="ORF">VN24_14465</name>
</gene>
<sequence length="245" mass="25978">MKNKVALVTGATSGIGKSTAVILASKGAKVVIAARREEKGQQVVEEIRALGGEAVFLKMDVASEESIRDGIQWIVDQYGRLDLAVNSAGISKTPAPLVDTDTKDLQDAFQTNVIGLFACMKYEVQQMLKTGGGAIVNVSSIAGIRPTNLSNAYSASKFAVEALTKVAAKEMASQNIRINSIAPGPTKSEITEGLGDTMIEKFSQMIPMKRIAESEEIAKGIVFLLSEEASFTTGTTLVMDGGFII</sequence>
<dbReference type="InterPro" id="IPR020904">
    <property type="entry name" value="Sc_DH/Rdtase_CS"/>
</dbReference>
<dbReference type="PRINTS" id="PR00081">
    <property type="entry name" value="GDHRDH"/>
</dbReference>
<dbReference type="SUPFAM" id="SSF51735">
    <property type="entry name" value="NAD(P)-binding Rossmann-fold domains"/>
    <property type="match status" value="1"/>
</dbReference>
<dbReference type="AlphaFoldDB" id="A0A0D5NK79"/>
<dbReference type="Pfam" id="PF13561">
    <property type="entry name" value="adh_short_C2"/>
    <property type="match status" value="1"/>
</dbReference>
<dbReference type="CDD" id="cd05233">
    <property type="entry name" value="SDR_c"/>
    <property type="match status" value="1"/>
</dbReference>
<dbReference type="GO" id="GO:0008206">
    <property type="term" value="P:bile acid metabolic process"/>
    <property type="evidence" value="ECO:0007669"/>
    <property type="project" value="UniProtKB-ARBA"/>
</dbReference>
<evidence type="ECO:0000313" key="4">
    <source>
        <dbReference type="Proteomes" id="UP000032633"/>
    </source>
</evidence>
<organism evidence="3 4">
    <name type="scientific">Paenibacillus beijingensis</name>
    <dbReference type="NCBI Taxonomy" id="1126833"/>
    <lineage>
        <taxon>Bacteria</taxon>
        <taxon>Bacillati</taxon>
        <taxon>Bacillota</taxon>
        <taxon>Bacilli</taxon>
        <taxon>Bacillales</taxon>
        <taxon>Paenibacillaceae</taxon>
        <taxon>Paenibacillus</taxon>
    </lineage>
</organism>
<dbReference type="STRING" id="1126833.VN24_14465"/>
<evidence type="ECO:0000256" key="1">
    <source>
        <dbReference type="ARBA" id="ARBA00006484"/>
    </source>
</evidence>